<dbReference type="Proteomes" id="UP001530400">
    <property type="component" value="Unassembled WGS sequence"/>
</dbReference>
<organism evidence="1 2">
    <name type="scientific">Cyclotella atomus</name>
    <dbReference type="NCBI Taxonomy" id="382360"/>
    <lineage>
        <taxon>Eukaryota</taxon>
        <taxon>Sar</taxon>
        <taxon>Stramenopiles</taxon>
        <taxon>Ochrophyta</taxon>
        <taxon>Bacillariophyta</taxon>
        <taxon>Coscinodiscophyceae</taxon>
        <taxon>Thalassiosirophycidae</taxon>
        <taxon>Stephanodiscales</taxon>
        <taxon>Stephanodiscaceae</taxon>
        <taxon>Cyclotella</taxon>
    </lineage>
</organism>
<dbReference type="EMBL" id="JALLPJ020001281">
    <property type="protein sequence ID" value="KAL3771796.1"/>
    <property type="molecule type" value="Genomic_DNA"/>
</dbReference>
<reference evidence="1 2" key="1">
    <citation type="submission" date="2024-10" db="EMBL/GenBank/DDBJ databases">
        <title>Updated reference genomes for cyclostephanoid diatoms.</title>
        <authorList>
            <person name="Roberts W.R."/>
            <person name="Alverson A.J."/>
        </authorList>
    </citation>
    <scope>NUCLEOTIDE SEQUENCE [LARGE SCALE GENOMIC DNA]</scope>
    <source>
        <strain evidence="1 2">AJA010-31</strain>
    </source>
</reference>
<keyword evidence="2" id="KW-1185">Reference proteome</keyword>
<comment type="caution">
    <text evidence="1">The sequence shown here is derived from an EMBL/GenBank/DDBJ whole genome shotgun (WGS) entry which is preliminary data.</text>
</comment>
<evidence type="ECO:0000313" key="1">
    <source>
        <dbReference type="EMBL" id="KAL3771796.1"/>
    </source>
</evidence>
<proteinExistence type="predicted"/>
<name>A0ABD3N6Z4_9STRA</name>
<gene>
    <name evidence="1" type="ORF">ACHAWO_013375</name>
</gene>
<dbReference type="AlphaFoldDB" id="A0ABD3N6Z4"/>
<protein>
    <submittedName>
        <fullName evidence="1">Uncharacterized protein</fullName>
    </submittedName>
</protein>
<evidence type="ECO:0000313" key="2">
    <source>
        <dbReference type="Proteomes" id="UP001530400"/>
    </source>
</evidence>
<sequence length="184" mass="20761">MHVCRVHHPRLINLNVRNVVLLFQSRAVRIIHDSKPSPPRTYYLLLTREFLLNCKQLVFALVNENREISVRAGEEQSLCLEAIISFYNTSLGRLTMICGGHNRVTASLSSNFQDAGMYPMIPRTALAAPTTPITPSLQGPPKSAVCLLQQQPRQPVHHHQVSNSNPLHHRIAIQVSNWQPLLIQ</sequence>
<accession>A0ABD3N6Z4</accession>